<dbReference type="InterPro" id="IPR036388">
    <property type="entry name" value="WH-like_DNA-bd_sf"/>
</dbReference>
<sequence length="125" mass="13876">MSRRDRVTEPAELAANLVRFLRRMEDHAASDPANLILIDELAEALRETKLRAIARAGRAAREGGDYSIGEIGRILGVSKQAVHQLMAKGKVLLEEQRARLGVVSLRERRRARLADAGVRDRRAVG</sequence>
<dbReference type="RefSeq" id="WP_111167060.1">
    <property type="nucleotide sequence ID" value="NZ_POUA01000064.1"/>
</dbReference>
<dbReference type="EMBL" id="POUA01000064">
    <property type="protein sequence ID" value="PZG49828.1"/>
    <property type="molecule type" value="Genomic_DNA"/>
</dbReference>
<dbReference type="Gene3D" id="1.10.10.10">
    <property type="entry name" value="Winged helix-like DNA-binding domain superfamily/Winged helix DNA-binding domain"/>
    <property type="match status" value="1"/>
</dbReference>
<dbReference type="SUPFAM" id="SSF88659">
    <property type="entry name" value="Sigma3 and sigma4 domains of RNA polymerase sigma factors"/>
    <property type="match status" value="1"/>
</dbReference>
<protein>
    <recommendedName>
        <fullName evidence="3">DNA-binding protein</fullName>
    </recommendedName>
</protein>
<dbReference type="Proteomes" id="UP000248544">
    <property type="component" value="Unassembled WGS sequence"/>
</dbReference>
<organism evidence="1 2">
    <name type="scientific">Spongiactinospora gelatinilytica</name>
    <dbReference type="NCBI Taxonomy" id="2666298"/>
    <lineage>
        <taxon>Bacteria</taxon>
        <taxon>Bacillati</taxon>
        <taxon>Actinomycetota</taxon>
        <taxon>Actinomycetes</taxon>
        <taxon>Streptosporangiales</taxon>
        <taxon>Streptosporangiaceae</taxon>
        <taxon>Spongiactinospora</taxon>
    </lineage>
</organism>
<keyword evidence="2" id="KW-1185">Reference proteome</keyword>
<dbReference type="AlphaFoldDB" id="A0A2W2HJI1"/>
<comment type="caution">
    <text evidence="1">The sequence shown here is derived from an EMBL/GenBank/DDBJ whole genome shotgun (WGS) entry which is preliminary data.</text>
</comment>
<proteinExistence type="predicted"/>
<accession>A0A2W2HJI1</accession>
<name>A0A2W2HJI1_9ACTN</name>
<evidence type="ECO:0000313" key="1">
    <source>
        <dbReference type="EMBL" id="PZG49828.1"/>
    </source>
</evidence>
<gene>
    <name evidence="1" type="ORF">C1I98_10960</name>
</gene>
<evidence type="ECO:0000313" key="2">
    <source>
        <dbReference type="Proteomes" id="UP000248544"/>
    </source>
</evidence>
<dbReference type="InterPro" id="IPR013324">
    <property type="entry name" value="RNA_pol_sigma_r3/r4-like"/>
</dbReference>
<reference evidence="1 2" key="1">
    <citation type="submission" date="2018-01" db="EMBL/GenBank/DDBJ databases">
        <title>Draft genome sequence of Sphaerisporangium sp. 7K107.</title>
        <authorList>
            <person name="Sahin N."/>
            <person name="Saygin H."/>
            <person name="Ay H."/>
        </authorList>
    </citation>
    <scope>NUCLEOTIDE SEQUENCE [LARGE SCALE GENOMIC DNA]</scope>
    <source>
        <strain evidence="1 2">7K107</strain>
    </source>
</reference>
<evidence type="ECO:0008006" key="3">
    <source>
        <dbReference type="Google" id="ProtNLM"/>
    </source>
</evidence>